<dbReference type="PANTHER" id="PTHR30023:SF0">
    <property type="entry name" value="PENICILLIN-SENSITIVE CARBOXYPEPTIDASE A"/>
    <property type="match status" value="1"/>
</dbReference>
<protein>
    <submittedName>
        <fullName evidence="4">D-alanyl-D-alanine carboxypeptidase/D-alanyl-D-alanine-endopeptidase</fullName>
    </submittedName>
</protein>
<keyword evidence="4" id="KW-0121">Carboxypeptidase</keyword>
<reference evidence="5" key="1">
    <citation type="journal article" date="2019" name="Int. J. Syst. Evol. Microbiol.">
        <title>The Global Catalogue of Microorganisms (GCM) 10K type strain sequencing project: providing services to taxonomists for standard genome sequencing and annotation.</title>
        <authorList>
            <consortium name="The Broad Institute Genomics Platform"/>
            <consortium name="The Broad Institute Genome Sequencing Center for Infectious Disease"/>
            <person name="Wu L."/>
            <person name="Ma J."/>
        </authorList>
    </citation>
    <scope>NUCLEOTIDE SEQUENCE [LARGE SCALE GENOMIC DNA]</scope>
    <source>
        <strain evidence="5">JCM 16902</strain>
    </source>
</reference>
<dbReference type="Gene3D" id="3.40.710.10">
    <property type="entry name" value="DD-peptidase/beta-lactamase superfamily"/>
    <property type="match status" value="2"/>
</dbReference>
<dbReference type="PRINTS" id="PR00922">
    <property type="entry name" value="DADACBPTASE3"/>
</dbReference>
<keyword evidence="2" id="KW-0378">Hydrolase</keyword>
<dbReference type="Pfam" id="PF02113">
    <property type="entry name" value="Peptidase_S13"/>
    <property type="match status" value="2"/>
</dbReference>
<dbReference type="EMBL" id="BAAAZO010000003">
    <property type="protein sequence ID" value="GAA3603366.1"/>
    <property type="molecule type" value="Genomic_DNA"/>
</dbReference>
<comment type="similarity">
    <text evidence="1">Belongs to the peptidase S13 family.</text>
</comment>
<sequence length="482" mass="48219">MIGVSDVTQRTSKQLVIRLSVVFAVLVTALIVALTVLGPFGDRQSTSPQQALAPLTEKVPGASLPEQESPEVLPAVDSAAPEISATKLTERMAKLMSSKALGKSVSVDVLDPLTGEHVLSRASGTARTPASTAKLLTTAAALSALGSHATVTTSAVFDDDTVYLVGGGDVLLGAGESDEDAVDGHAGLATLAEQAAAALSASGSTSVKVALDDTLFEGPAMAGGWDASDVTNGYVAPVYAAEISAGRLQKGNYVPRSADPGKAAAQAFADALADQGITVKGKITRSEAPVAATPLGKVQSATIGDQVELALDHSDNTIAEALGRLVAIERGEGATFSDTGPAVLNELADQDVEVGGAVLADGSGLSAESRIPVQVLTAVLALAAGEDGAQLRPMLSGMPIAGVSGTLAERFGATSESAATGLVRAKTGTLSGVSSLAGTLVDEDGRYLVFAVMADKVPSTAAAREALDRFATGLVGCGCSGG</sequence>
<evidence type="ECO:0000256" key="3">
    <source>
        <dbReference type="SAM" id="Phobius"/>
    </source>
</evidence>
<evidence type="ECO:0000313" key="4">
    <source>
        <dbReference type="EMBL" id="GAA3603366.1"/>
    </source>
</evidence>
<dbReference type="NCBIfam" id="TIGR00666">
    <property type="entry name" value="PBP4"/>
    <property type="match status" value="1"/>
</dbReference>
<name>A0ABP6ZA24_9ACTN</name>
<keyword evidence="5" id="KW-1185">Reference proteome</keyword>
<dbReference type="SUPFAM" id="SSF56601">
    <property type="entry name" value="beta-lactamase/transpeptidase-like"/>
    <property type="match status" value="1"/>
</dbReference>
<proteinExistence type="inferred from homology"/>
<keyword evidence="3" id="KW-1133">Transmembrane helix</keyword>
<accession>A0ABP6ZA24</accession>
<dbReference type="InterPro" id="IPR000667">
    <property type="entry name" value="Peptidase_S13"/>
</dbReference>
<dbReference type="Proteomes" id="UP001501074">
    <property type="component" value="Unassembled WGS sequence"/>
</dbReference>
<evidence type="ECO:0000256" key="1">
    <source>
        <dbReference type="ARBA" id="ARBA00006096"/>
    </source>
</evidence>
<keyword evidence="3" id="KW-0472">Membrane</keyword>
<organism evidence="4 5">
    <name type="scientific">Kineosporia mesophila</name>
    <dbReference type="NCBI Taxonomy" id="566012"/>
    <lineage>
        <taxon>Bacteria</taxon>
        <taxon>Bacillati</taxon>
        <taxon>Actinomycetota</taxon>
        <taxon>Actinomycetes</taxon>
        <taxon>Kineosporiales</taxon>
        <taxon>Kineosporiaceae</taxon>
        <taxon>Kineosporia</taxon>
    </lineage>
</organism>
<dbReference type="InterPro" id="IPR012338">
    <property type="entry name" value="Beta-lactam/transpept-like"/>
</dbReference>
<dbReference type="GO" id="GO:0004180">
    <property type="term" value="F:carboxypeptidase activity"/>
    <property type="evidence" value="ECO:0007669"/>
    <property type="project" value="UniProtKB-KW"/>
</dbReference>
<keyword evidence="4" id="KW-0645">Protease</keyword>
<gene>
    <name evidence="4" type="primary">dacB</name>
    <name evidence="4" type="ORF">GCM10022223_18780</name>
</gene>
<keyword evidence="3" id="KW-0812">Transmembrane</keyword>
<feature type="transmembrane region" description="Helical" evidence="3">
    <location>
        <begin position="15"/>
        <end position="40"/>
    </location>
</feature>
<evidence type="ECO:0000256" key="2">
    <source>
        <dbReference type="ARBA" id="ARBA00022801"/>
    </source>
</evidence>
<dbReference type="PANTHER" id="PTHR30023">
    <property type="entry name" value="D-ALANYL-D-ALANINE CARBOXYPEPTIDASE"/>
    <property type="match status" value="1"/>
</dbReference>
<evidence type="ECO:0000313" key="5">
    <source>
        <dbReference type="Proteomes" id="UP001501074"/>
    </source>
</evidence>
<comment type="caution">
    <text evidence="4">The sequence shown here is derived from an EMBL/GenBank/DDBJ whole genome shotgun (WGS) entry which is preliminary data.</text>
</comment>